<keyword evidence="1" id="KW-0472">Membrane</keyword>
<keyword evidence="3" id="KW-1185">Reference proteome</keyword>
<feature type="transmembrane region" description="Helical" evidence="1">
    <location>
        <begin position="65"/>
        <end position="92"/>
    </location>
</feature>
<keyword evidence="1" id="KW-0812">Transmembrane</keyword>
<protein>
    <submittedName>
        <fullName evidence="2">BQ2448_4600 protein</fullName>
    </submittedName>
</protein>
<reference evidence="3" key="1">
    <citation type="submission" date="2016-09" db="EMBL/GenBank/DDBJ databases">
        <authorList>
            <person name="Jeantristanb JTB J.-T."/>
            <person name="Ricardo R."/>
        </authorList>
    </citation>
    <scope>NUCLEOTIDE SEQUENCE [LARGE SCALE GENOMIC DNA]</scope>
</reference>
<evidence type="ECO:0000313" key="2">
    <source>
        <dbReference type="EMBL" id="SCV71906.1"/>
    </source>
</evidence>
<organism evidence="2 3">
    <name type="scientific">Microbotryum intermedium</name>
    <dbReference type="NCBI Taxonomy" id="269621"/>
    <lineage>
        <taxon>Eukaryota</taxon>
        <taxon>Fungi</taxon>
        <taxon>Dikarya</taxon>
        <taxon>Basidiomycota</taxon>
        <taxon>Pucciniomycotina</taxon>
        <taxon>Microbotryomycetes</taxon>
        <taxon>Microbotryales</taxon>
        <taxon>Microbotryaceae</taxon>
        <taxon>Microbotryum</taxon>
    </lineage>
</organism>
<evidence type="ECO:0000256" key="1">
    <source>
        <dbReference type="SAM" id="Phobius"/>
    </source>
</evidence>
<proteinExistence type="predicted"/>
<dbReference type="Proteomes" id="UP000198372">
    <property type="component" value="Unassembled WGS sequence"/>
</dbReference>
<dbReference type="EMBL" id="FMSP01000008">
    <property type="protein sequence ID" value="SCV71906.1"/>
    <property type="molecule type" value="Genomic_DNA"/>
</dbReference>
<feature type="transmembrane region" description="Helical" evidence="1">
    <location>
        <begin position="154"/>
        <end position="174"/>
    </location>
</feature>
<keyword evidence="1" id="KW-1133">Transmembrane helix</keyword>
<evidence type="ECO:0000313" key="3">
    <source>
        <dbReference type="Proteomes" id="UP000198372"/>
    </source>
</evidence>
<dbReference type="AlphaFoldDB" id="A0A238FLF0"/>
<feature type="transmembrane region" description="Helical" evidence="1">
    <location>
        <begin position="186"/>
        <end position="211"/>
    </location>
</feature>
<feature type="transmembrane region" description="Helical" evidence="1">
    <location>
        <begin position="425"/>
        <end position="445"/>
    </location>
</feature>
<sequence length="517" mass="56504">MDSAVTPEDDVRALLRQVLGDDTMKAFLTRYAAQVLGPTLNKANPYPAAIAGLHEALFPSASSSFVAQLCVLIALFAVSAALIAIGFLLRLFQGKLWLFHRIGSLVIVPNITFLYSFWAFVYSILSIVVLVATIRLVAGYHYTSWYTGLQGSLPLVLLLGQYSEIWATFSNFYVRKFGDQGSSILVSILSVLVPLTYPLVVVVPPMILFVYAGHELSIMLVAVDKIDASLEELAATWKPGDKMLLSQLNQPVNGLVEMISHQQVYAHYATVAFTYAGVFLALTCVVRCKSWCRLQYVVSYAVHSPLVVDSIQIYTIGAIVEVNHLRNQAQKIRRKAGMEHAKNRRFSLFKSSATAGLAVGDENGSTELLAQAESQARLVEWAATNRLLTAILISLMLLVNAALSLCFEKKPISFSKSEARFRSIVLISAWSNSTLSTLVAILVLFRSFDGSDAGARALIKIAPWAPLPPVVGPTNQSHHLGELAQRPKTTTAVSNFSRPSGGSNSEDNAEKIAMMEF</sequence>
<feature type="transmembrane region" description="Helical" evidence="1">
    <location>
        <begin position="387"/>
        <end position="405"/>
    </location>
</feature>
<dbReference type="OrthoDB" id="2535424at2759"/>
<name>A0A238FLF0_9BASI</name>
<feature type="transmembrane region" description="Helical" evidence="1">
    <location>
        <begin position="265"/>
        <end position="286"/>
    </location>
</feature>
<accession>A0A238FLF0</accession>
<feature type="transmembrane region" description="Helical" evidence="1">
    <location>
        <begin position="113"/>
        <end position="134"/>
    </location>
</feature>
<gene>
    <name evidence="2" type="ORF">BQ2448_4600</name>
</gene>